<dbReference type="Gene3D" id="3.40.50.10180">
    <property type="entry name" value="Glycerate kinase, MOFRL-like N-terminal domain"/>
    <property type="match status" value="1"/>
</dbReference>
<evidence type="ECO:0000259" key="2">
    <source>
        <dbReference type="Pfam" id="PF13660"/>
    </source>
</evidence>
<dbReference type="InterPro" id="IPR038614">
    <property type="entry name" value="GK_N_sf"/>
</dbReference>
<evidence type="ECO:0000313" key="3">
    <source>
        <dbReference type="EMBL" id="APX91068.1"/>
    </source>
</evidence>
<dbReference type="InterPro" id="IPR007835">
    <property type="entry name" value="MOFRL"/>
</dbReference>
<dbReference type="Gene3D" id="3.40.1480.10">
    <property type="entry name" value="MOFRL domain"/>
    <property type="match status" value="1"/>
</dbReference>
<dbReference type="PANTHER" id="PTHR12227:SF0">
    <property type="entry name" value="GLYCERATE KINASE"/>
    <property type="match status" value="1"/>
</dbReference>
<gene>
    <name evidence="3" type="ORF">BV394_08770</name>
</gene>
<dbReference type="OrthoDB" id="9766552at2"/>
<protein>
    <submittedName>
        <fullName evidence="3">Glycerate kinase</fullName>
    </submittedName>
</protein>
<dbReference type="PANTHER" id="PTHR12227">
    <property type="entry name" value="GLYCERATE KINASE"/>
    <property type="match status" value="1"/>
</dbReference>
<dbReference type="InterPro" id="IPR025286">
    <property type="entry name" value="MOFRL_assoc_dom"/>
</dbReference>
<sequence>MRARARRIFDSAVRAADPVPALRQHLKTAPRPRGGGRQIVISVGKAAPAMMAEAMAHFGSGCTALAITHRGNEADSGGAPLRHAGHPLPDQAGHDAAREVIALLDEAGPQDQVIALISGGGSALMPAPAGTLTLEDKIAVNKLLLASGLGIEEMNLIRQQLSELKGGGFLRHAEPAPVTAYILSDVIGDDLRAIASGPTVAPIGSRAEAARLARSAGFWDRLPQPVRAHLEKTCPPPTTPTATNILIGSNRLSLEAMATTAGRSARIVNDHLVGDVADAAELVVETLRQEATRGPAALIFGGETTVRLSGTGLGGRNQEMALRVAMAAERLLPGRWVFLSGGTDGRDGPTDAAGGLVDSDTVTRLRMAGADPAALLANNDSNRALDLSGDLLVTGATGTNVADVQLLLIE</sequence>
<evidence type="ECO:0000313" key="4">
    <source>
        <dbReference type="Proteomes" id="UP000187266"/>
    </source>
</evidence>
<dbReference type="Pfam" id="PF13660">
    <property type="entry name" value="DUF4147"/>
    <property type="match status" value="1"/>
</dbReference>
<name>A0A1U7DMH2_9RHOB</name>
<dbReference type="EMBL" id="CP019124">
    <property type="protein sequence ID" value="APX91068.1"/>
    <property type="molecule type" value="Genomic_DNA"/>
</dbReference>
<organism evidence="3 4">
    <name type="scientific">Brevirhabdus pacifica</name>
    <dbReference type="NCBI Taxonomy" id="1267768"/>
    <lineage>
        <taxon>Bacteria</taxon>
        <taxon>Pseudomonadati</taxon>
        <taxon>Pseudomonadota</taxon>
        <taxon>Alphaproteobacteria</taxon>
        <taxon>Rhodobacterales</taxon>
        <taxon>Paracoccaceae</taxon>
        <taxon>Brevirhabdus</taxon>
    </lineage>
</organism>
<dbReference type="Pfam" id="PF05161">
    <property type="entry name" value="MOFRL"/>
    <property type="match status" value="1"/>
</dbReference>
<accession>A0A1U7DMH2</accession>
<dbReference type="AlphaFoldDB" id="A0A1U7DMH2"/>
<keyword evidence="4" id="KW-1185">Reference proteome</keyword>
<dbReference type="InterPro" id="IPR037035">
    <property type="entry name" value="GK-like_C_sf"/>
</dbReference>
<feature type="domain" description="MOFRL" evidence="1">
    <location>
        <begin position="297"/>
        <end position="403"/>
    </location>
</feature>
<dbReference type="InterPro" id="IPR039760">
    <property type="entry name" value="MOFRL_protein"/>
</dbReference>
<dbReference type="Proteomes" id="UP000187266">
    <property type="component" value="Chromosome"/>
</dbReference>
<reference evidence="3 4" key="1">
    <citation type="submission" date="2017-01" db="EMBL/GenBank/DDBJ databases">
        <title>Genomic analysis of Xuhuaishuia manganoxidans DY6-4.</title>
        <authorList>
            <person name="Wang X."/>
        </authorList>
    </citation>
    <scope>NUCLEOTIDE SEQUENCE [LARGE SCALE GENOMIC DNA]</scope>
    <source>
        <strain evidence="3 4">DY6-4</strain>
    </source>
</reference>
<keyword evidence="3" id="KW-0808">Transferase</keyword>
<dbReference type="SUPFAM" id="SSF82544">
    <property type="entry name" value="GckA/TtuD-like"/>
    <property type="match status" value="1"/>
</dbReference>
<dbReference type="STRING" id="1267768.BV394_08770"/>
<dbReference type="GO" id="GO:0005737">
    <property type="term" value="C:cytoplasm"/>
    <property type="evidence" value="ECO:0007669"/>
    <property type="project" value="TreeGrafter"/>
</dbReference>
<feature type="domain" description="MOFRL-associated" evidence="2">
    <location>
        <begin position="5"/>
        <end position="231"/>
    </location>
</feature>
<dbReference type="GO" id="GO:0008887">
    <property type="term" value="F:glycerate kinase activity"/>
    <property type="evidence" value="ECO:0007669"/>
    <property type="project" value="InterPro"/>
</dbReference>
<keyword evidence="3" id="KW-0418">Kinase</keyword>
<evidence type="ECO:0000259" key="1">
    <source>
        <dbReference type="Pfam" id="PF05161"/>
    </source>
</evidence>
<proteinExistence type="predicted"/>